<proteinExistence type="predicted"/>
<gene>
    <name evidence="1" type="ORF">MBJ925_LOCUS7007</name>
</gene>
<name>A0A816MEP4_9BILA</name>
<sequence>MKNSSSTNPSFVYEDTLYSFPNYFRCGDGTCRRWPLANDHKQCFNNHDRAFRYTAEWHSQVTNQYAHCFKLAICASNIFSTSKYDIYCTNLCSNVNECCNKVWHCPKGIDEINCPSPFNCPANHHQCVFPNTTTVECLHFNRTDDDMVDCLGATDERKFCRVQYPGADSKPYRC</sequence>
<protein>
    <submittedName>
        <fullName evidence="1">Uncharacterized protein</fullName>
    </submittedName>
</protein>
<dbReference type="EMBL" id="CAJNRE010002358">
    <property type="protein sequence ID" value="CAF1975382.1"/>
    <property type="molecule type" value="Genomic_DNA"/>
</dbReference>
<dbReference type="AlphaFoldDB" id="A0A816MEP4"/>
<evidence type="ECO:0000313" key="2">
    <source>
        <dbReference type="Proteomes" id="UP000663824"/>
    </source>
</evidence>
<dbReference type="Proteomes" id="UP000663824">
    <property type="component" value="Unassembled WGS sequence"/>
</dbReference>
<reference evidence="1" key="1">
    <citation type="submission" date="2021-02" db="EMBL/GenBank/DDBJ databases">
        <authorList>
            <person name="Nowell W R."/>
        </authorList>
    </citation>
    <scope>NUCLEOTIDE SEQUENCE</scope>
</reference>
<comment type="caution">
    <text evidence="1">The sequence shown here is derived from an EMBL/GenBank/DDBJ whole genome shotgun (WGS) entry which is preliminary data.</text>
</comment>
<accession>A0A816MEP4</accession>
<organism evidence="1 2">
    <name type="scientific">Rotaria magnacalcarata</name>
    <dbReference type="NCBI Taxonomy" id="392030"/>
    <lineage>
        <taxon>Eukaryota</taxon>
        <taxon>Metazoa</taxon>
        <taxon>Spiralia</taxon>
        <taxon>Gnathifera</taxon>
        <taxon>Rotifera</taxon>
        <taxon>Eurotatoria</taxon>
        <taxon>Bdelloidea</taxon>
        <taxon>Philodinida</taxon>
        <taxon>Philodinidae</taxon>
        <taxon>Rotaria</taxon>
    </lineage>
</organism>
<evidence type="ECO:0000313" key="1">
    <source>
        <dbReference type="EMBL" id="CAF1975382.1"/>
    </source>
</evidence>